<gene>
    <name evidence="1" type="ORF">EV132_1384</name>
</gene>
<organism evidence="1 2">
    <name type="scientific">Rhizobium sullae</name>
    <name type="common">Rhizobium hedysari</name>
    <dbReference type="NCBI Taxonomy" id="50338"/>
    <lineage>
        <taxon>Bacteria</taxon>
        <taxon>Pseudomonadati</taxon>
        <taxon>Pseudomonadota</taxon>
        <taxon>Alphaproteobacteria</taxon>
        <taxon>Hyphomicrobiales</taxon>
        <taxon>Rhizobiaceae</taxon>
        <taxon>Rhizobium/Agrobacterium group</taxon>
        <taxon>Rhizobium</taxon>
    </lineage>
</organism>
<accession>A0A4R3PR12</accession>
<protein>
    <submittedName>
        <fullName evidence="1">Uncharacterized protein</fullName>
    </submittedName>
</protein>
<evidence type="ECO:0000313" key="1">
    <source>
        <dbReference type="EMBL" id="TCU04822.1"/>
    </source>
</evidence>
<reference evidence="1 2" key="1">
    <citation type="submission" date="2019-03" db="EMBL/GenBank/DDBJ databases">
        <title>Genomic Encyclopedia of Type Strains, Phase IV (KMG-V): Genome sequencing to study the core and pangenomes of soil and plant-associated prokaryotes.</title>
        <authorList>
            <person name="Whitman W."/>
        </authorList>
    </citation>
    <scope>NUCLEOTIDE SEQUENCE [LARGE SCALE GENOMIC DNA]</scope>
    <source>
        <strain evidence="1 2">Hc14</strain>
    </source>
</reference>
<sequence length="81" mass="9082">MSGVPDHKDGASRFTTPSEQAYQTVIILNPYRPRISLTDEEGAVNCRLLRFFIQFGKTIPGLEHTNHPICAPADVNDMPWV</sequence>
<dbReference type="AlphaFoldDB" id="A0A4R3PR12"/>
<proteinExistence type="predicted"/>
<dbReference type="EMBL" id="SMBH01000038">
    <property type="protein sequence ID" value="TCU04822.1"/>
    <property type="molecule type" value="Genomic_DNA"/>
</dbReference>
<evidence type="ECO:0000313" key="2">
    <source>
        <dbReference type="Proteomes" id="UP000294576"/>
    </source>
</evidence>
<name>A0A4R3PR12_RHISU</name>
<comment type="caution">
    <text evidence="1">The sequence shown here is derived from an EMBL/GenBank/DDBJ whole genome shotgun (WGS) entry which is preliminary data.</text>
</comment>
<dbReference type="Proteomes" id="UP000294576">
    <property type="component" value="Unassembled WGS sequence"/>
</dbReference>